<keyword evidence="1" id="KW-0812">Transmembrane</keyword>
<feature type="transmembrane region" description="Helical" evidence="1">
    <location>
        <begin position="44"/>
        <end position="66"/>
    </location>
</feature>
<accession>A0ABS8VDS2</accession>
<keyword evidence="3" id="KW-1185">Reference proteome</keyword>
<proteinExistence type="predicted"/>
<name>A0ABS8VDS2_DATST</name>
<evidence type="ECO:0000313" key="3">
    <source>
        <dbReference type="Proteomes" id="UP000823775"/>
    </source>
</evidence>
<dbReference type="EMBL" id="JACEIK010004076">
    <property type="protein sequence ID" value="MCD9644100.1"/>
    <property type="molecule type" value="Genomic_DNA"/>
</dbReference>
<reference evidence="2 3" key="1">
    <citation type="journal article" date="2021" name="BMC Genomics">
        <title>Datura genome reveals duplications of psychoactive alkaloid biosynthetic genes and high mutation rate following tissue culture.</title>
        <authorList>
            <person name="Rajewski A."/>
            <person name="Carter-House D."/>
            <person name="Stajich J."/>
            <person name="Litt A."/>
        </authorList>
    </citation>
    <scope>NUCLEOTIDE SEQUENCE [LARGE SCALE GENOMIC DNA]</scope>
    <source>
        <strain evidence="2">AR-01</strain>
    </source>
</reference>
<keyword evidence="1" id="KW-0472">Membrane</keyword>
<comment type="caution">
    <text evidence="2">The sequence shown here is derived from an EMBL/GenBank/DDBJ whole genome shotgun (WGS) entry which is preliminary data.</text>
</comment>
<organism evidence="2 3">
    <name type="scientific">Datura stramonium</name>
    <name type="common">Jimsonweed</name>
    <name type="synonym">Common thornapple</name>
    <dbReference type="NCBI Taxonomy" id="4076"/>
    <lineage>
        <taxon>Eukaryota</taxon>
        <taxon>Viridiplantae</taxon>
        <taxon>Streptophyta</taxon>
        <taxon>Embryophyta</taxon>
        <taxon>Tracheophyta</taxon>
        <taxon>Spermatophyta</taxon>
        <taxon>Magnoliopsida</taxon>
        <taxon>eudicotyledons</taxon>
        <taxon>Gunneridae</taxon>
        <taxon>Pentapetalae</taxon>
        <taxon>asterids</taxon>
        <taxon>lamiids</taxon>
        <taxon>Solanales</taxon>
        <taxon>Solanaceae</taxon>
        <taxon>Solanoideae</taxon>
        <taxon>Datureae</taxon>
        <taxon>Datura</taxon>
    </lineage>
</organism>
<protein>
    <submittedName>
        <fullName evidence="2">Uncharacterized protein</fullName>
    </submittedName>
</protein>
<feature type="non-terminal residue" evidence="2">
    <location>
        <position position="1"/>
    </location>
</feature>
<evidence type="ECO:0000313" key="2">
    <source>
        <dbReference type="EMBL" id="MCD9644100.1"/>
    </source>
</evidence>
<sequence length="219" mass="24030">TTYRVAIHPVVTDLSFLGNLDYGLITRHTTSHCSSQIYLFLESFVTMVPFPAESLGLILGTLWGVTKEKKKNKKMKGGGGATTREATKTTIVIATTTRRRGAVVILRSFFPFKPAAIGLKQSIVEGDIILGIQVPKGCQVFFWCFPSAKVGRSTTLLSAALFNHRISHSLLPNYSKPTTFLPLRNFAIILPAPISSSRAMYTRNGVAVNTLDRPKVSMQ</sequence>
<dbReference type="Proteomes" id="UP000823775">
    <property type="component" value="Unassembled WGS sequence"/>
</dbReference>
<evidence type="ECO:0000256" key="1">
    <source>
        <dbReference type="SAM" id="Phobius"/>
    </source>
</evidence>
<gene>
    <name evidence="2" type="ORF">HAX54_032078</name>
</gene>
<keyword evidence="1" id="KW-1133">Transmembrane helix</keyword>